<dbReference type="EMBL" id="PUHW01000027">
    <property type="protein sequence ID" value="KAG0690549.1"/>
    <property type="molecule type" value="Genomic_DNA"/>
</dbReference>
<dbReference type="GO" id="GO:0000045">
    <property type="term" value="P:autophagosome assembly"/>
    <property type="evidence" value="ECO:0007669"/>
    <property type="project" value="TreeGrafter"/>
</dbReference>
<evidence type="ECO:0000313" key="9">
    <source>
        <dbReference type="Proteomes" id="UP000697127"/>
    </source>
</evidence>
<dbReference type="GO" id="GO:0060090">
    <property type="term" value="F:molecular adaptor activity"/>
    <property type="evidence" value="ECO:0007669"/>
    <property type="project" value="TreeGrafter"/>
</dbReference>
<evidence type="ECO:0000256" key="5">
    <source>
        <dbReference type="ARBA" id="ARBA00023136"/>
    </source>
</evidence>
<feature type="domain" description="Autophagy protein ATG17-like" evidence="7">
    <location>
        <begin position="15"/>
        <end position="387"/>
    </location>
</feature>
<accession>A0A9P6WNT9</accession>
<comment type="similarity">
    <text evidence="1 6">Belongs to the ATG17 family.</text>
</comment>
<dbReference type="InterPro" id="IPR045326">
    <property type="entry name" value="ATG17-like_dom"/>
</dbReference>
<evidence type="ECO:0000256" key="6">
    <source>
        <dbReference type="RuleBase" id="RU368080"/>
    </source>
</evidence>
<dbReference type="AlphaFoldDB" id="A0A9P6WNT9"/>
<dbReference type="GO" id="GO:1990316">
    <property type="term" value="C:Atg1/ULK1 kinase complex"/>
    <property type="evidence" value="ECO:0007669"/>
    <property type="project" value="TreeGrafter"/>
</dbReference>
<gene>
    <name evidence="8" type="primary">ATG17</name>
    <name evidence="8" type="ORF">C6P40_002419</name>
</gene>
<keyword evidence="5" id="KW-0472">Membrane</keyword>
<dbReference type="Pfam" id="PF04108">
    <property type="entry name" value="ATG17_like"/>
    <property type="match status" value="1"/>
</dbReference>
<comment type="caution">
    <text evidence="8">The sequence shown here is derived from an EMBL/GenBank/DDBJ whole genome shotgun (WGS) entry which is preliminary data.</text>
</comment>
<evidence type="ECO:0000313" key="8">
    <source>
        <dbReference type="EMBL" id="KAG0690549.1"/>
    </source>
</evidence>
<proteinExistence type="inferred from homology"/>
<dbReference type="GO" id="GO:0000422">
    <property type="term" value="P:autophagy of mitochondrion"/>
    <property type="evidence" value="ECO:0007669"/>
    <property type="project" value="TreeGrafter"/>
</dbReference>
<evidence type="ECO:0000259" key="7">
    <source>
        <dbReference type="Pfam" id="PF04108"/>
    </source>
</evidence>
<evidence type="ECO:0000256" key="3">
    <source>
        <dbReference type="ARBA" id="ARBA00022490"/>
    </source>
</evidence>
<evidence type="ECO:0000256" key="1">
    <source>
        <dbReference type="ARBA" id="ARBA00006259"/>
    </source>
</evidence>
<evidence type="ECO:0000256" key="4">
    <source>
        <dbReference type="ARBA" id="ARBA00023006"/>
    </source>
</evidence>
<reference evidence="8" key="1">
    <citation type="submission" date="2020-11" db="EMBL/GenBank/DDBJ databases">
        <title>Kefir isolates.</title>
        <authorList>
            <person name="Marcisauskas S."/>
            <person name="Kim Y."/>
            <person name="Blasche S."/>
        </authorList>
    </citation>
    <scope>NUCLEOTIDE SEQUENCE</scope>
    <source>
        <strain evidence="8">Olga-1</strain>
    </source>
</reference>
<keyword evidence="3 6" id="KW-0963">Cytoplasm</keyword>
<comment type="subcellular location">
    <subcellularLocation>
        <location evidence="6">Cytoplasm</location>
    </subcellularLocation>
    <subcellularLocation>
        <location evidence="6">Preautophagosomal structure membrane</location>
        <topology evidence="6">Peripheral membrane protein</topology>
    </subcellularLocation>
</comment>
<evidence type="ECO:0000256" key="2">
    <source>
        <dbReference type="ARBA" id="ARBA00013806"/>
    </source>
</evidence>
<organism evidence="8 9">
    <name type="scientific">Pichia californica</name>
    <dbReference type="NCBI Taxonomy" id="460514"/>
    <lineage>
        <taxon>Eukaryota</taxon>
        <taxon>Fungi</taxon>
        <taxon>Dikarya</taxon>
        <taxon>Ascomycota</taxon>
        <taxon>Saccharomycotina</taxon>
        <taxon>Pichiomycetes</taxon>
        <taxon>Pichiales</taxon>
        <taxon>Pichiaceae</taxon>
        <taxon>Pichia</taxon>
    </lineage>
</organism>
<sequence>MQDITTIRINAINQLDEAKKICFLANNNLSNSFIKLSEKEKLSIELTYIMLSLKNHLQIFESLKKSIILLISNITEKKNLLINNTNLNLEKLDNILIKMKSIIVDKSFKLLQNNIKNSLYDYINDDHVNIMKLRINELIIQLNDLLDNKIIENIIIRFQNESNYLFNEFESLNLFYKKYFIKKENEKELDNLVKNNSDLEFEIIQILKKLNLHLDNCIKYENNNNDDNENENLLIIIKNQNLTIFSLMNSLKNNCDIISQNCKDISKFITIFKDFKIKLIKCFKEIKEFSIDVLENQVQNNILKILRQLNDHLFTLNNYKNDINQFSQDFLQFIDSYYYLILEINRRNNLNLKVQNLINIFENDLKILQDDDFNKRSQFLNNNADFLPQNLIDFDIINSKFPLINLNYSLEKLPNLSKSVVEESLQRIHNNNSHHNRS</sequence>
<dbReference type="Proteomes" id="UP000697127">
    <property type="component" value="Unassembled WGS sequence"/>
</dbReference>
<comment type="function">
    <text evidence="6">Autophagy-specific protein that functions in response to autophagy-inducing signals as a scaffold to recruit other ATG proteins to organize preautophagosomal structure (PAS) formation. Modulates the timing and magnitude of the autophagy response, such as the size of the sequestering vesicles. Plays particularly a role in pexophagy and nucleophagy.</text>
</comment>
<dbReference type="GO" id="GO:0034727">
    <property type="term" value="P:piecemeal microautophagy of the nucleus"/>
    <property type="evidence" value="ECO:0007669"/>
    <property type="project" value="TreeGrafter"/>
</dbReference>
<protein>
    <recommendedName>
        <fullName evidence="2 6">Autophagy-related protein 17</fullName>
    </recommendedName>
</protein>
<dbReference type="GO" id="GO:0030295">
    <property type="term" value="F:protein kinase activator activity"/>
    <property type="evidence" value="ECO:0007669"/>
    <property type="project" value="TreeGrafter"/>
</dbReference>
<dbReference type="PANTHER" id="PTHR28005:SF1">
    <property type="entry name" value="AUTOPHAGY-RELATED PROTEIN 17"/>
    <property type="match status" value="1"/>
</dbReference>
<name>A0A9P6WNT9_9ASCO</name>
<dbReference type="GO" id="GO:0034045">
    <property type="term" value="C:phagophore assembly site membrane"/>
    <property type="evidence" value="ECO:0007669"/>
    <property type="project" value="UniProtKB-SubCell"/>
</dbReference>
<dbReference type="PANTHER" id="PTHR28005">
    <property type="entry name" value="AUTOPHAGY-RELATED PROTEIN 17"/>
    <property type="match status" value="1"/>
</dbReference>
<keyword evidence="9" id="KW-1185">Reference proteome</keyword>
<dbReference type="InterPro" id="IPR007240">
    <property type="entry name" value="Atg17"/>
</dbReference>
<keyword evidence="4 6" id="KW-0072">Autophagy</keyword>